<keyword evidence="1" id="KW-0175">Coiled coil</keyword>
<dbReference type="AlphaFoldDB" id="A0AAW2TQC0"/>
<name>A0AAW2TQC0_9LAMI</name>
<gene>
    <name evidence="2" type="ORF">Slati_3979300</name>
</gene>
<organism evidence="2">
    <name type="scientific">Sesamum latifolium</name>
    <dbReference type="NCBI Taxonomy" id="2727402"/>
    <lineage>
        <taxon>Eukaryota</taxon>
        <taxon>Viridiplantae</taxon>
        <taxon>Streptophyta</taxon>
        <taxon>Embryophyta</taxon>
        <taxon>Tracheophyta</taxon>
        <taxon>Spermatophyta</taxon>
        <taxon>Magnoliopsida</taxon>
        <taxon>eudicotyledons</taxon>
        <taxon>Gunneridae</taxon>
        <taxon>Pentapetalae</taxon>
        <taxon>asterids</taxon>
        <taxon>lamiids</taxon>
        <taxon>Lamiales</taxon>
        <taxon>Pedaliaceae</taxon>
        <taxon>Sesamum</taxon>
    </lineage>
</organism>
<comment type="caution">
    <text evidence="2">The sequence shown here is derived from an EMBL/GenBank/DDBJ whole genome shotgun (WGS) entry which is preliminary data.</text>
</comment>
<reference evidence="2" key="1">
    <citation type="submission" date="2020-06" db="EMBL/GenBank/DDBJ databases">
        <authorList>
            <person name="Li T."/>
            <person name="Hu X."/>
            <person name="Zhang T."/>
            <person name="Song X."/>
            <person name="Zhang H."/>
            <person name="Dai N."/>
            <person name="Sheng W."/>
            <person name="Hou X."/>
            <person name="Wei L."/>
        </authorList>
    </citation>
    <scope>NUCLEOTIDE SEQUENCE</scope>
    <source>
        <strain evidence="2">KEN1</strain>
        <tissue evidence="2">Leaf</tissue>
    </source>
</reference>
<dbReference type="EMBL" id="JACGWN010000014">
    <property type="protein sequence ID" value="KAL0406654.1"/>
    <property type="molecule type" value="Genomic_DNA"/>
</dbReference>
<evidence type="ECO:0000313" key="2">
    <source>
        <dbReference type="EMBL" id="KAL0406654.1"/>
    </source>
</evidence>
<accession>A0AAW2TQC0</accession>
<protein>
    <submittedName>
        <fullName evidence="2">Uncharacterized protein</fullName>
    </submittedName>
</protein>
<proteinExistence type="predicted"/>
<evidence type="ECO:0000256" key="1">
    <source>
        <dbReference type="SAM" id="Coils"/>
    </source>
</evidence>
<sequence>MDRKLIDAASGGALFNKTPTEARNLISIMVSNTQQFRTRYDDPPKRSNEVSVADQLSELTSLVKQIAVEKHHVKACGICTSPEHVTDMCPTLQEPPTEHAEAIGGFSGQQRRYEPISSTYNPGWRDHPNLSYGAQNQNFQRPQNRLPMPPPPAITKQGTSLEDMVKALITNTQQIQQNTQQQIQRLQQNTQQLQQNT</sequence>
<feature type="coiled-coil region" evidence="1">
    <location>
        <begin position="169"/>
        <end position="196"/>
    </location>
</feature>
<reference evidence="2" key="2">
    <citation type="journal article" date="2024" name="Plant">
        <title>Genomic evolution and insights into agronomic trait innovations of Sesamum species.</title>
        <authorList>
            <person name="Miao H."/>
            <person name="Wang L."/>
            <person name="Qu L."/>
            <person name="Liu H."/>
            <person name="Sun Y."/>
            <person name="Le M."/>
            <person name="Wang Q."/>
            <person name="Wei S."/>
            <person name="Zheng Y."/>
            <person name="Lin W."/>
            <person name="Duan Y."/>
            <person name="Cao H."/>
            <person name="Xiong S."/>
            <person name="Wang X."/>
            <person name="Wei L."/>
            <person name="Li C."/>
            <person name="Ma Q."/>
            <person name="Ju M."/>
            <person name="Zhao R."/>
            <person name="Li G."/>
            <person name="Mu C."/>
            <person name="Tian Q."/>
            <person name="Mei H."/>
            <person name="Zhang T."/>
            <person name="Gao T."/>
            <person name="Zhang H."/>
        </authorList>
    </citation>
    <scope>NUCLEOTIDE SEQUENCE</scope>
    <source>
        <strain evidence="2">KEN1</strain>
    </source>
</reference>